<dbReference type="AlphaFoldDB" id="A0A378TZF1"/>
<dbReference type="InterPro" id="IPR010879">
    <property type="entry name" value="DUF1508"/>
</dbReference>
<dbReference type="GeneID" id="93352782"/>
<evidence type="ECO:0000313" key="2">
    <source>
        <dbReference type="EMBL" id="STZ68286.1"/>
    </source>
</evidence>
<dbReference type="InterPro" id="IPR036913">
    <property type="entry name" value="YegP-like_sf"/>
</dbReference>
<dbReference type="Proteomes" id="UP000254927">
    <property type="component" value="Unassembled WGS sequence"/>
</dbReference>
<reference evidence="2 3" key="1">
    <citation type="submission" date="2018-06" db="EMBL/GenBank/DDBJ databases">
        <authorList>
            <consortium name="Pathogen Informatics"/>
            <person name="Doyle S."/>
        </authorList>
    </citation>
    <scope>NUCLEOTIDE SEQUENCE [LARGE SCALE GENOMIC DNA]</scope>
    <source>
        <strain evidence="2 3">NCTC10660</strain>
    </source>
</reference>
<name>A0A378TZF1_NEIEL</name>
<evidence type="ECO:0000313" key="3">
    <source>
        <dbReference type="Proteomes" id="UP000254927"/>
    </source>
</evidence>
<sequence>MYFEIYKDAKGEYRWRLKAANHQIVAQSSEGYTTKQNCQHAVDLVKSTNADTPVKEV</sequence>
<gene>
    <name evidence="2" type="ORF">NCTC10660_01798</name>
</gene>
<proteinExistence type="predicted"/>
<dbReference type="EMBL" id="UGQW01000002">
    <property type="protein sequence ID" value="STZ68286.1"/>
    <property type="molecule type" value="Genomic_DNA"/>
</dbReference>
<protein>
    <submittedName>
        <fullName evidence="2">Phage protein</fullName>
    </submittedName>
</protein>
<dbReference type="SUPFAM" id="SSF160113">
    <property type="entry name" value="YegP-like"/>
    <property type="match status" value="1"/>
</dbReference>
<feature type="domain" description="DUF1508" evidence="1">
    <location>
        <begin position="8"/>
        <end position="56"/>
    </location>
</feature>
<dbReference type="Pfam" id="PF07411">
    <property type="entry name" value="DUF1508"/>
    <property type="match status" value="1"/>
</dbReference>
<evidence type="ECO:0000259" key="1">
    <source>
        <dbReference type="Pfam" id="PF07411"/>
    </source>
</evidence>
<organism evidence="2 3">
    <name type="scientific">Neisseria elongata</name>
    <dbReference type="NCBI Taxonomy" id="495"/>
    <lineage>
        <taxon>Bacteria</taxon>
        <taxon>Pseudomonadati</taxon>
        <taxon>Pseudomonadota</taxon>
        <taxon>Betaproteobacteria</taxon>
        <taxon>Neisseriales</taxon>
        <taxon>Neisseriaceae</taxon>
        <taxon>Neisseria</taxon>
    </lineage>
</organism>
<dbReference type="RefSeq" id="WP_049249192.1">
    <property type="nucleotide sequence ID" value="NZ_BTPO01000014.1"/>
</dbReference>
<dbReference type="Gene3D" id="3.30.160.160">
    <property type="entry name" value="YegP-like"/>
    <property type="match status" value="1"/>
</dbReference>
<accession>A0A378TZF1</accession>